<dbReference type="InterPro" id="IPR007221">
    <property type="entry name" value="MreC"/>
</dbReference>
<protein>
    <recommendedName>
        <fullName evidence="2 5">Cell shape-determining protein MreC</fullName>
    </recommendedName>
    <alternativeName>
        <fullName evidence="4 5">Cell shape protein MreC</fullName>
    </alternativeName>
</protein>
<keyword evidence="8" id="KW-1185">Reference proteome</keyword>
<dbReference type="GO" id="GO:0008360">
    <property type="term" value="P:regulation of cell shape"/>
    <property type="evidence" value="ECO:0007669"/>
    <property type="project" value="UniProtKB-KW"/>
</dbReference>
<evidence type="ECO:0000256" key="1">
    <source>
        <dbReference type="ARBA" id="ARBA00009369"/>
    </source>
</evidence>
<dbReference type="Proteomes" id="UP000321523">
    <property type="component" value="Unassembled WGS sequence"/>
</dbReference>
<evidence type="ECO:0000256" key="4">
    <source>
        <dbReference type="ARBA" id="ARBA00032089"/>
    </source>
</evidence>
<dbReference type="InterPro" id="IPR055342">
    <property type="entry name" value="MreC_beta-barrel_core"/>
</dbReference>
<dbReference type="InterPro" id="IPR042175">
    <property type="entry name" value="Cell/Rod_MreC_2"/>
</dbReference>
<dbReference type="EMBL" id="BJYZ01000006">
    <property type="protein sequence ID" value="GEO37584.1"/>
    <property type="molecule type" value="Genomic_DNA"/>
</dbReference>
<evidence type="ECO:0000256" key="5">
    <source>
        <dbReference type="PIRNR" id="PIRNR038471"/>
    </source>
</evidence>
<comment type="caution">
    <text evidence="7">The sequence shown here is derived from an EMBL/GenBank/DDBJ whole genome shotgun (WGS) entry which is preliminary data.</text>
</comment>
<dbReference type="NCBIfam" id="TIGR00219">
    <property type="entry name" value="mreC"/>
    <property type="match status" value="1"/>
</dbReference>
<dbReference type="RefSeq" id="WP_044427372.1">
    <property type="nucleotide sequence ID" value="NZ_BJYZ01000006.1"/>
</dbReference>
<evidence type="ECO:0000259" key="6">
    <source>
        <dbReference type="Pfam" id="PF04085"/>
    </source>
</evidence>
<dbReference type="AlphaFoldDB" id="A0A512DM83"/>
<evidence type="ECO:0000256" key="2">
    <source>
        <dbReference type="ARBA" id="ARBA00013855"/>
    </source>
</evidence>
<organism evidence="7 8">
    <name type="scientific">Skermanella aerolata</name>
    <dbReference type="NCBI Taxonomy" id="393310"/>
    <lineage>
        <taxon>Bacteria</taxon>
        <taxon>Pseudomonadati</taxon>
        <taxon>Pseudomonadota</taxon>
        <taxon>Alphaproteobacteria</taxon>
        <taxon>Rhodospirillales</taxon>
        <taxon>Azospirillaceae</taxon>
        <taxon>Skermanella</taxon>
    </lineage>
</organism>
<comment type="function">
    <text evidence="5">Involved in formation and maintenance of cell shape.</text>
</comment>
<dbReference type="PANTHER" id="PTHR34138:SF1">
    <property type="entry name" value="CELL SHAPE-DETERMINING PROTEIN MREC"/>
    <property type="match status" value="1"/>
</dbReference>
<keyword evidence="3 5" id="KW-0133">Cell shape</keyword>
<dbReference type="Gene3D" id="2.40.10.340">
    <property type="entry name" value="Rod shape-determining protein MreC, domain 1"/>
    <property type="match status" value="1"/>
</dbReference>
<dbReference type="GO" id="GO:0005886">
    <property type="term" value="C:plasma membrane"/>
    <property type="evidence" value="ECO:0007669"/>
    <property type="project" value="TreeGrafter"/>
</dbReference>
<comment type="similarity">
    <text evidence="1 5">Belongs to the MreC family.</text>
</comment>
<evidence type="ECO:0000256" key="3">
    <source>
        <dbReference type="ARBA" id="ARBA00022960"/>
    </source>
</evidence>
<reference evidence="7 8" key="1">
    <citation type="submission" date="2019-07" db="EMBL/GenBank/DDBJ databases">
        <title>Whole genome shotgun sequence of Skermanella aerolata NBRC 106429.</title>
        <authorList>
            <person name="Hosoyama A."/>
            <person name="Uohara A."/>
            <person name="Ohji S."/>
            <person name="Ichikawa N."/>
        </authorList>
    </citation>
    <scope>NUCLEOTIDE SEQUENCE [LARGE SCALE GENOMIC DNA]</scope>
    <source>
        <strain evidence="7 8">NBRC 106429</strain>
    </source>
</reference>
<gene>
    <name evidence="7" type="ORF">SAE02_17320</name>
</gene>
<dbReference type="InterPro" id="IPR042177">
    <property type="entry name" value="Cell/Rod_1"/>
</dbReference>
<dbReference type="PANTHER" id="PTHR34138">
    <property type="entry name" value="CELL SHAPE-DETERMINING PROTEIN MREC"/>
    <property type="match status" value="1"/>
</dbReference>
<feature type="domain" description="Rod shape-determining protein MreC beta-barrel core" evidence="6">
    <location>
        <begin position="134"/>
        <end position="273"/>
    </location>
</feature>
<name>A0A512DM83_9PROT</name>
<dbReference type="Gene3D" id="2.40.10.350">
    <property type="entry name" value="Rod shape-determining protein MreC, domain 2"/>
    <property type="match status" value="1"/>
</dbReference>
<evidence type="ECO:0000313" key="8">
    <source>
        <dbReference type="Proteomes" id="UP000321523"/>
    </source>
</evidence>
<dbReference type="Pfam" id="PF04085">
    <property type="entry name" value="MreC"/>
    <property type="match status" value="1"/>
</dbReference>
<accession>A0A512DM83</accession>
<sequence>MKSRTTGSVVRLAAPLRALAQRFSFLLLVLAAIALMMVGKIDTVLVEGMRNRVTDAFTPILEAISRPAATAARFVESVHDVINLHGENERLRNENASLLRWQQAAQRLDAENRSLRSLLNYKPELASSYITARVVADPGGAFVRTVVTTAGHRDGVRPGQAAVAGQGLMGRVVQVGEWSSRVLLVTDLNSRIPVVIEPSRQRAVMAGDNSGQPKLLYLPGDVSLAVGDRIVTSGHGSMFPPGLPIGLVASVSDNSVRVQPYVDLGRVEHLQLVNFGLPGGLGANDPAIGAGGLQ</sequence>
<dbReference type="OrthoDB" id="8478127at2"/>
<evidence type="ECO:0000313" key="7">
    <source>
        <dbReference type="EMBL" id="GEO37584.1"/>
    </source>
</evidence>
<dbReference type="NCBIfam" id="NF010512">
    <property type="entry name" value="PRK13922.12-1"/>
    <property type="match status" value="1"/>
</dbReference>
<proteinExistence type="inferred from homology"/>
<dbReference type="PIRSF" id="PIRSF038471">
    <property type="entry name" value="MreC"/>
    <property type="match status" value="1"/>
</dbReference>